<dbReference type="Gene3D" id="1.25.10.10">
    <property type="entry name" value="Leucine-rich Repeat Variant"/>
    <property type="match status" value="1"/>
</dbReference>
<dbReference type="EMBL" id="KQ977580">
    <property type="protein sequence ID" value="KYN01784.1"/>
    <property type="molecule type" value="Genomic_DNA"/>
</dbReference>
<feature type="domain" description="Protein HGH1 N-terminal" evidence="3">
    <location>
        <begin position="126"/>
        <end position="291"/>
    </location>
</feature>
<protein>
    <recommendedName>
        <fullName evidence="2">Protein HGH1 homolog</fullName>
    </recommendedName>
</protein>
<dbReference type="SUPFAM" id="SSF48371">
    <property type="entry name" value="ARM repeat"/>
    <property type="match status" value="1"/>
</dbReference>
<comment type="similarity">
    <text evidence="1">Belongs to the HGH1 family.</text>
</comment>
<dbReference type="InterPro" id="IPR011989">
    <property type="entry name" value="ARM-like"/>
</dbReference>
<dbReference type="InterPro" id="IPR007206">
    <property type="entry name" value="Protein_HGH1_C"/>
</dbReference>
<dbReference type="PANTHER" id="PTHR13387">
    <property type="entry name" value="PROTEIN HGH1 HOMOLOG"/>
    <property type="match status" value="1"/>
</dbReference>
<dbReference type="InterPro" id="IPR016024">
    <property type="entry name" value="ARM-type_fold"/>
</dbReference>
<dbReference type="InterPro" id="IPR007205">
    <property type="entry name" value="Protein_HGH1_N"/>
</dbReference>
<dbReference type="Pfam" id="PF04064">
    <property type="entry name" value="DUF384"/>
    <property type="match status" value="1"/>
</dbReference>
<dbReference type="PANTHER" id="PTHR13387:SF9">
    <property type="entry name" value="PROTEIN HGH1 HOMOLOG"/>
    <property type="match status" value="1"/>
</dbReference>
<feature type="domain" description="Protein HGH1 C-terminal" evidence="4">
    <location>
        <begin position="297"/>
        <end position="350"/>
    </location>
</feature>
<reference evidence="5 6" key="1">
    <citation type="submission" date="2016-03" db="EMBL/GenBank/DDBJ databases">
        <title>Cyphomyrmex costatus WGS genome.</title>
        <authorList>
            <person name="Nygaard S."/>
            <person name="Hu H."/>
            <person name="Boomsma J."/>
            <person name="Zhang G."/>
        </authorList>
    </citation>
    <scope>NUCLEOTIDE SEQUENCE [LARGE SCALE GENOMIC DNA]</scope>
    <source>
        <strain evidence="5">MS0001</strain>
        <tissue evidence="5">Whole body</tissue>
    </source>
</reference>
<dbReference type="STRING" id="456900.A0A195CNV6"/>
<evidence type="ECO:0000259" key="4">
    <source>
        <dbReference type="Pfam" id="PF04064"/>
    </source>
</evidence>
<proteinExistence type="inferred from homology"/>
<organism evidence="5 6">
    <name type="scientific">Cyphomyrmex costatus</name>
    <dbReference type="NCBI Taxonomy" id="456900"/>
    <lineage>
        <taxon>Eukaryota</taxon>
        <taxon>Metazoa</taxon>
        <taxon>Ecdysozoa</taxon>
        <taxon>Arthropoda</taxon>
        <taxon>Hexapoda</taxon>
        <taxon>Insecta</taxon>
        <taxon>Pterygota</taxon>
        <taxon>Neoptera</taxon>
        <taxon>Endopterygota</taxon>
        <taxon>Hymenoptera</taxon>
        <taxon>Apocrita</taxon>
        <taxon>Aculeata</taxon>
        <taxon>Formicoidea</taxon>
        <taxon>Formicidae</taxon>
        <taxon>Myrmicinae</taxon>
        <taxon>Cyphomyrmex</taxon>
    </lineage>
</organism>
<accession>A0A195CNV6</accession>
<gene>
    <name evidence="5" type="ORF">ALC62_07464</name>
</gene>
<dbReference type="Pfam" id="PF04063">
    <property type="entry name" value="DUF383"/>
    <property type="match status" value="1"/>
</dbReference>
<dbReference type="AlphaFoldDB" id="A0A195CNV6"/>
<evidence type="ECO:0000259" key="3">
    <source>
        <dbReference type="Pfam" id="PF04063"/>
    </source>
</evidence>
<keyword evidence="6" id="KW-1185">Reference proteome</keyword>
<evidence type="ECO:0000256" key="1">
    <source>
        <dbReference type="ARBA" id="ARBA00006712"/>
    </source>
</evidence>
<dbReference type="InterPro" id="IPR039717">
    <property type="entry name" value="Hgh1"/>
</dbReference>
<dbReference type="Proteomes" id="UP000078542">
    <property type="component" value="Unassembled WGS sequence"/>
</dbReference>
<evidence type="ECO:0000313" key="5">
    <source>
        <dbReference type="EMBL" id="KYN01784.1"/>
    </source>
</evidence>
<sequence>METLKALSVYLRHNPRLDIKTSALEKVLRITLRMYADITTTDDGRELLLKLPDTLIQLVTFVQDSCSVVSKCAAQILVNVTADEAGANAMLIISESSNSTEIKFSKSDLTIQEPSQNLIKVCLRAIMDKSNIVADLCCMILSNMTRPFHLIDRMITLIEQSGYSWDEILSVFTAKQYNTEGNNLHYLGPVFCNLSRSPHIRRYLMDQQRCVIQRIFPFTEYSDSLIRRGGIVGTLKNCTFDTENHMWLLSPKVDLLSYLLLPLAGPEEFDDEDMSKLPINLQYLPETKTREFMLLEALNQLCATKVAREILRKTNTYLILRELHKWEKDKKCLLACENIVDILIKTEEEIGLDNLKEVEVPSEYTEMFHKMDKEFISNT</sequence>
<evidence type="ECO:0000313" key="6">
    <source>
        <dbReference type="Proteomes" id="UP000078542"/>
    </source>
</evidence>
<evidence type="ECO:0000256" key="2">
    <source>
        <dbReference type="ARBA" id="ARBA00014076"/>
    </source>
</evidence>
<name>A0A195CNV6_9HYME</name>